<evidence type="ECO:0000256" key="1">
    <source>
        <dbReference type="SAM" id="MobiDB-lite"/>
    </source>
</evidence>
<sequence>MAETIGAPQEMQLPALAGSTARTPGGGPGLVVELRQRHDLSAPPAVQLDQLGRIVLRHGDVRERNHMTAGPAPSR</sequence>
<proteinExistence type="predicted"/>
<name>A0A4D8R780_AZOBR</name>
<dbReference type="EMBL" id="CP032346">
    <property type="protein sequence ID" value="QCO16576.1"/>
    <property type="molecule type" value="Genomic_DNA"/>
</dbReference>
<dbReference type="Proteomes" id="UP000298693">
    <property type="component" value="Plasmid p1"/>
</dbReference>
<evidence type="ECO:0000313" key="2">
    <source>
        <dbReference type="EMBL" id="QCO16576.1"/>
    </source>
</evidence>
<reference evidence="2 3" key="1">
    <citation type="submission" date="2018-09" db="EMBL/GenBank/DDBJ databases">
        <title>Whole genome based analysis of evolution and adaptive divergence in Indian and Brazilian strains of Azospirillum brasilense.</title>
        <authorList>
            <person name="Singh C."/>
            <person name="Tripathi A.K."/>
        </authorList>
    </citation>
    <scope>NUCLEOTIDE SEQUENCE [LARGE SCALE GENOMIC DNA]</scope>
    <source>
        <strain evidence="2 3">MTCC4039</strain>
        <plasmid evidence="2 3">p1</plasmid>
    </source>
</reference>
<evidence type="ECO:0000313" key="3">
    <source>
        <dbReference type="Proteomes" id="UP000298693"/>
    </source>
</evidence>
<dbReference type="AlphaFoldDB" id="A0A4D8R780"/>
<gene>
    <name evidence="2" type="ORF">D3869_14740</name>
</gene>
<protein>
    <submittedName>
        <fullName evidence="2">Uncharacterized protein</fullName>
    </submittedName>
</protein>
<keyword evidence="2" id="KW-0614">Plasmid</keyword>
<dbReference type="RefSeq" id="WP_137140778.1">
    <property type="nucleotide sequence ID" value="NZ_CP032346.1"/>
</dbReference>
<feature type="region of interest" description="Disordered" evidence="1">
    <location>
        <begin position="1"/>
        <end position="29"/>
    </location>
</feature>
<accession>A0A4D8R780</accession>
<geneLocation type="plasmid" evidence="2">
    <name>p1</name>
</geneLocation>
<organism evidence="2 3">
    <name type="scientific">Azospirillum brasilense</name>
    <dbReference type="NCBI Taxonomy" id="192"/>
    <lineage>
        <taxon>Bacteria</taxon>
        <taxon>Pseudomonadati</taxon>
        <taxon>Pseudomonadota</taxon>
        <taxon>Alphaproteobacteria</taxon>
        <taxon>Rhodospirillales</taxon>
        <taxon>Azospirillaceae</taxon>
        <taxon>Azospirillum</taxon>
    </lineage>
</organism>